<dbReference type="InterPro" id="IPR008323">
    <property type="entry name" value="UCP033563"/>
</dbReference>
<evidence type="ECO:0000313" key="1">
    <source>
        <dbReference type="EMBL" id="HIK00436.1"/>
    </source>
</evidence>
<evidence type="ECO:0000313" key="2">
    <source>
        <dbReference type="Proteomes" id="UP000646946"/>
    </source>
</evidence>
<dbReference type="AlphaFoldDB" id="A0A832VA94"/>
<dbReference type="EMBL" id="DVAB01000023">
    <property type="protein sequence ID" value="HIK00436.1"/>
    <property type="molecule type" value="Genomic_DNA"/>
</dbReference>
<dbReference type="Pfam" id="PF06245">
    <property type="entry name" value="DUF1015"/>
    <property type="match status" value="1"/>
</dbReference>
<dbReference type="PANTHER" id="PTHR36454:SF1">
    <property type="entry name" value="DUF1015 DOMAIN-CONTAINING PROTEIN"/>
    <property type="match status" value="1"/>
</dbReference>
<dbReference type="Proteomes" id="UP000646946">
    <property type="component" value="Unassembled WGS sequence"/>
</dbReference>
<sequence length="528" mass="62077">MIGIRGFPAVVVSTNLSPTDRTTYINEISDKIKRPPRFTSLRAYFEKLLNKGILSKDTESLYLYQIKYRFPVEYGSTTWSMRTLNTFVALCSTRQLEPHEGESRDEIKKMKRSFEDAKIIVTPIMGMVQSIKHIIEELYSELKPGETDATVKIYEETFEENTPEPRGSTHTIWRVKDPKWIERVRRGLQRKKFAIITDGHHRYRALKELKKRFGYRWIPTVFVDLDDNNLALMSWHRLIKGIGKDEIAKTARQLMSPEFLHRHNTMLFKVDSLDDLRSVTHPAESIHLKVKRRVLPEYVSLDARKIRLPETEFERRVRTVNEREVVEYLETHDELAIEDQIPDEVKKMWPRHDISKAPFPTGAKLLIDRPFIEEVVEFPEEEIIAKSWEKGIYWEREPFKGHYQKFVVFGIYLIDKKWTGAKEEKFYFLSSGENIATFTLTVDSLIKDMVGEEDLEEKVKYFSEIGVAKDHVYNEKFRVAIFVPVIRKQDILYYIARKRPEYALPAKLTCFLPKPATALLMCDLNDLK</sequence>
<gene>
    <name evidence="1" type="ORF">H1016_02760</name>
</gene>
<comment type="caution">
    <text evidence="1">The sequence shown here is derived from an EMBL/GenBank/DDBJ whole genome shotgun (WGS) entry which is preliminary data.</text>
</comment>
<keyword evidence="2" id="KW-1185">Reference proteome</keyword>
<accession>A0A832VA94</accession>
<organism evidence="1 2">
    <name type="scientific">Candidatus Naiadarchaeum limnaeum</name>
    <dbReference type="NCBI Taxonomy" id="2756139"/>
    <lineage>
        <taxon>Archaea</taxon>
        <taxon>Candidatus Undinarchaeota</taxon>
        <taxon>Candidatus Undinarchaeia</taxon>
        <taxon>Candidatus Naiadarchaeales</taxon>
        <taxon>Candidatus Naiadarchaeaceae</taxon>
        <taxon>Candidatus Naiadarchaeum</taxon>
    </lineage>
</organism>
<dbReference type="SUPFAM" id="SSF110849">
    <property type="entry name" value="ParB/Sulfiredoxin"/>
    <property type="match status" value="1"/>
</dbReference>
<name>A0A832VA94_9ARCH</name>
<dbReference type="PANTHER" id="PTHR36454">
    <property type="entry name" value="LMO2823 PROTEIN"/>
    <property type="match status" value="1"/>
</dbReference>
<protein>
    <submittedName>
        <fullName evidence="1">DUF1015 family protein</fullName>
    </submittedName>
</protein>
<reference evidence="1 2" key="1">
    <citation type="journal article" name="Nat. Commun.">
        <title>Undinarchaeota illuminate DPANN phylogeny and the impact of gene transfer on archaeal evolution.</title>
        <authorList>
            <person name="Dombrowski N."/>
            <person name="Williams T.A."/>
            <person name="Sun J."/>
            <person name="Woodcroft B.J."/>
            <person name="Lee J.H."/>
            <person name="Minh B.Q."/>
            <person name="Rinke C."/>
            <person name="Spang A."/>
        </authorList>
    </citation>
    <scope>NUCLEOTIDE SEQUENCE [LARGE SCALE GENOMIC DNA]</scope>
    <source>
        <strain evidence="1">MAG_bin1129</strain>
    </source>
</reference>
<proteinExistence type="predicted"/>
<dbReference type="Gene3D" id="3.90.1530.10">
    <property type="entry name" value="Conserved hypothetical protein from pyrococcus furiosus pfu- 392566-001, ParB domain"/>
    <property type="match status" value="1"/>
</dbReference>
<dbReference type="InterPro" id="IPR036086">
    <property type="entry name" value="ParB/Sulfiredoxin_sf"/>
</dbReference>